<proteinExistence type="predicted"/>
<evidence type="ECO:0000259" key="3">
    <source>
        <dbReference type="Pfam" id="PF12937"/>
    </source>
</evidence>
<dbReference type="PANTHER" id="PTHR23084">
    <property type="entry name" value="PHOSPHATIDYLINOSITOL-4-PHOSPHATE 5-KINASE RELATED"/>
    <property type="match status" value="1"/>
</dbReference>
<dbReference type="SMART" id="SM00698">
    <property type="entry name" value="MORN"/>
    <property type="match status" value="7"/>
</dbReference>
<dbReference type="SUPFAM" id="SSF82185">
    <property type="entry name" value="Histone H3 K4-specific methyltransferase SET7/9 N-terminal domain"/>
    <property type="match status" value="2"/>
</dbReference>
<dbReference type="InterPro" id="IPR003409">
    <property type="entry name" value="MORN"/>
</dbReference>
<reference evidence="4" key="1">
    <citation type="journal article" date="2019" name="Front. Microbiol.">
        <title>Pandoravirus Celtis Illustrates the Microevolution Processes at Work in the Giant Pandoraviridae Genomes.</title>
        <authorList>
            <person name="Legendre M."/>
            <person name="Alempic J.M."/>
            <person name="Philippe N."/>
            <person name="Lartigue A."/>
            <person name="Jeudy S."/>
            <person name="Poirot O."/>
            <person name="Ta N.T."/>
            <person name="Nin S."/>
            <person name="Coute Y."/>
            <person name="Abergel C."/>
            <person name="Claverie J.M."/>
        </authorList>
    </citation>
    <scope>NUCLEOTIDE SEQUENCE</scope>
</reference>
<dbReference type="InterPro" id="IPR036047">
    <property type="entry name" value="F-box-like_dom_sf"/>
</dbReference>
<name>A0A4D6EIH7_9VIRU</name>
<dbReference type="EMBL" id="MK174290">
    <property type="protein sequence ID" value="QBZ81123.1"/>
    <property type="molecule type" value="Genomic_DNA"/>
</dbReference>
<evidence type="ECO:0000313" key="5">
    <source>
        <dbReference type="Proteomes" id="UP001237152"/>
    </source>
</evidence>
<dbReference type="Pfam" id="PF02493">
    <property type="entry name" value="MORN"/>
    <property type="match status" value="7"/>
</dbReference>
<sequence>MTMSRLFSASGALTEPAPKVPLWQLVDAGERQENTASPQSKKKSLSWDQSHMQAHADDVRACGRQNKPMWFSMLPDEIVVAILLALGDDPRSLASWGRTCKRHAAIAQDPALWRRMCAIRFPIPLHERFADFGKDHQWVYRAHRLDVRQDDSGPNARVICPQSDCIRHADIVRQWFYCGDVCDGHASGYGTGLPMDTTRSITSIQHAVDLALSQGKYEGMWDNNVPHGAGVRVYPSGACYTGSWTCGQRCGHGVMIWADGSIYDGEWAEGKRHGRGTFTVPGIWRYHGEWKDDTIHGRGTYAHEDGRTYDGDWVNGKKHGRGIFTMPASLACHGERKDMVRHEHGICTSAIGAVHDGEWKDDATHGRGIRIADGAIYDGEWNVDAFNGHAVVVEDDGKRYEGGWTIHNNGPGNSKSHGRGVCTYPDGSVIDGMWDGTLCLSCVGITHAPRDDPGGCASDPCMACRALDQDASSPAVTE</sequence>
<accession>A0A4D6EIH7</accession>
<keyword evidence="1" id="KW-0677">Repeat</keyword>
<dbReference type="Gene3D" id="2.20.110.10">
    <property type="entry name" value="Histone H3 K4-specific methyltransferase SET7/9 N-terminal domain"/>
    <property type="match status" value="3"/>
</dbReference>
<dbReference type="Gene3D" id="1.20.1280.50">
    <property type="match status" value="1"/>
</dbReference>
<dbReference type="SUPFAM" id="SSF81383">
    <property type="entry name" value="F-box domain"/>
    <property type="match status" value="1"/>
</dbReference>
<dbReference type="Proteomes" id="UP001237152">
    <property type="component" value="Segment"/>
</dbReference>
<feature type="domain" description="F-box" evidence="3">
    <location>
        <begin position="72"/>
        <end position="117"/>
    </location>
</feature>
<gene>
    <name evidence="4" type="ORF">pclt_cds_529</name>
</gene>
<evidence type="ECO:0000313" key="4">
    <source>
        <dbReference type="EMBL" id="QBZ81123.1"/>
    </source>
</evidence>
<feature type="region of interest" description="Disordered" evidence="2">
    <location>
        <begin position="31"/>
        <end position="50"/>
    </location>
</feature>
<evidence type="ECO:0000256" key="2">
    <source>
        <dbReference type="SAM" id="MobiDB-lite"/>
    </source>
</evidence>
<protein>
    <submittedName>
        <fullName evidence="4">Morn repeat incomplete domain containing protein</fullName>
    </submittedName>
</protein>
<dbReference type="InterPro" id="IPR001810">
    <property type="entry name" value="F-box_dom"/>
</dbReference>
<evidence type="ECO:0000256" key="1">
    <source>
        <dbReference type="ARBA" id="ARBA00022737"/>
    </source>
</evidence>
<organism evidence="4 5">
    <name type="scientific">Pandoravirus celtis</name>
    <dbReference type="NCBI Taxonomy" id="2568002"/>
    <lineage>
        <taxon>Viruses</taxon>
        <taxon>Pandoravirus</taxon>
    </lineage>
</organism>
<dbReference type="Pfam" id="PF12937">
    <property type="entry name" value="F-box-like"/>
    <property type="match status" value="1"/>
</dbReference>
<dbReference type="PANTHER" id="PTHR23084:SF263">
    <property type="entry name" value="MORN REPEAT-CONTAINING PROTEIN 1"/>
    <property type="match status" value="1"/>
</dbReference>